<name>A0A382KM49_9ZZZZ</name>
<evidence type="ECO:0000313" key="3">
    <source>
        <dbReference type="EMBL" id="SVC25266.1"/>
    </source>
</evidence>
<accession>A0A382KM49</accession>
<dbReference type="InterPro" id="IPR050090">
    <property type="entry name" value="Tyrosine_recombinase_XerCD"/>
</dbReference>
<dbReference type="AlphaFoldDB" id="A0A382KM49"/>
<reference evidence="3" key="1">
    <citation type="submission" date="2018-05" db="EMBL/GenBank/DDBJ databases">
        <authorList>
            <person name="Lanie J.A."/>
            <person name="Ng W.-L."/>
            <person name="Kazmierczak K.M."/>
            <person name="Andrzejewski T.M."/>
            <person name="Davidsen T.M."/>
            <person name="Wayne K.J."/>
            <person name="Tettelin H."/>
            <person name="Glass J.I."/>
            <person name="Rusch D."/>
            <person name="Podicherti R."/>
            <person name="Tsui H.-C.T."/>
            <person name="Winkler M.E."/>
        </authorList>
    </citation>
    <scope>NUCLEOTIDE SEQUENCE</scope>
</reference>
<keyword evidence="1" id="KW-0233">DNA recombination</keyword>
<dbReference type="PANTHER" id="PTHR30349:SF64">
    <property type="entry name" value="PROPHAGE INTEGRASE INTD-RELATED"/>
    <property type="match status" value="1"/>
</dbReference>
<evidence type="ECO:0000256" key="1">
    <source>
        <dbReference type="ARBA" id="ARBA00023172"/>
    </source>
</evidence>
<organism evidence="3">
    <name type="scientific">marine metagenome</name>
    <dbReference type="NCBI Taxonomy" id="408172"/>
    <lineage>
        <taxon>unclassified sequences</taxon>
        <taxon>metagenomes</taxon>
        <taxon>ecological metagenomes</taxon>
    </lineage>
</organism>
<dbReference type="PANTHER" id="PTHR30349">
    <property type="entry name" value="PHAGE INTEGRASE-RELATED"/>
    <property type="match status" value="1"/>
</dbReference>
<dbReference type="InterPro" id="IPR013762">
    <property type="entry name" value="Integrase-like_cat_sf"/>
</dbReference>
<dbReference type="CDD" id="cd00796">
    <property type="entry name" value="INT_Rci_Hp1_C"/>
    <property type="match status" value="1"/>
</dbReference>
<protein>
    <recommendedName>
        <fullName evidence="2">Tyr recombinase domain-containing protein</fullName>
    </recommendedName>
</protein>
<sequence>MASLYQKKGIYYLSVSLDGKRRAQSLQTKDIKVAKKLRQLVEFELLKELHGLNKKQKQITFKDLIPLYLKADHDWSEKTREHCQYVLKSYANRRQLPENKASADTFKRRLNAVINWGIKNGYVCIDLQKFALSSPLARIRVFTPDEIKIIIHDFVPVEFRRFCEFAYNTGGRSGEIRNVKAGNLKDGNLLVKGKTGHRTIVLNQRARQLLEWFDYTKEYVSHRFKKECRKHGIKNARFHDIRRTFGYRLILNGMSIYQVSKLLGHSSVTTTERHYAPLMATEIEEFVL</sequence>
<dbReference type="GO" id="GO:0006310">
    <property type="term" value="P:DNA recombination"/>
    <property type="evidence" value="ECO:0007669"/>
    <property type="project" value="UniProtKB-KW"/>
</dbReference>
<dbReference type="GO" id="GO:0015074">
    <property type="term" value="P:DNA integration"/>
    <property type="evidence" value="ECO:0007669"/>
    <property type="project" value="InterPro"/>
</dbReference>
<dbReference type="GO" id="GO:0003677">
    <property type="term" value="F:DNA binding"/>
    <property type="evidence" value="ECO:0007669"/>
    <property type="project" value="InterPro"/>
</dbReference>
<evidence type="ECO:0000259" key="2">
    <source>
        <dbReference type="PROSITE" id="PS51898"/>
    </source>
</evidence>
<dbReference type="Gene3D" id="1.10.443.10">
    <property type="entry name" value="Intergrase catalytic core"/>
    <property type="match status" value="1"/>
</dbReference>
<dbReference type="Pfam" id="PF00589">
    <property type="entry name" value="Phage_integrase"/>
    <property type="match status" value="1"/>
</dbReference>
<feature type="domain" description="Tyr recombinase" evidence="2">
    <location>
        <begin position="137"/>
        <end position="288"/>
    </location>
</feature>
<dbReference type="InterPro" id="IPR011010">
    <property type="entry name" value="DNA_brk_join_enz"/>
</dbReference>
<dbReference type="PROSITE" id="PS51898">
    <property type="entry name" value="TYR_RECOMBINASE"/>
    <property type="match status" value="1"/>
</dbReference>
<dbReference type="SUPFAM" id="SSF56349">
    <property type="entry name" value="DNA breaking-rejoining enzymes"/>
    <property type="match status" value="1"/>
</dbReference>
<proteinExistence type="predicted"/>
<gene>
    <name evidence="3" type="ORF">METZ01_LOCUS278120</name>
</gene>
<dbReference type="InterPro" id="IPR002104">
    <property type="entry name" value="Integrase_catalytic"/>
</dbReference>
<dbReference type="EMBL" id="UINC01081426">
    <property type="protein sequence ID" value="SVC25266.1"/>
    <property type="molecule type" value="Genomic_DNA"/>
</dbReference>